<dbReference type="Proteomes" id="UP000018896">
    <property type="component" value="Unassembled WGS sequence"/>
</dbReference>
<dbReference type="InterPro" id="IPR016024">
    <property type="entry name" value="ARM-type_fold"/>
</dbReference>
<dbReference type="STRING" id="1236973.JCM9157_3373"/>
<dbReference type="SUPFAM" id="SSF48371">
    <property type="entry name" value="ARM repeat"/>
    <property type="match status" value="1"/>
</dbReference>
<evidence type="ECO:0008006" key="3">
    <source>
        <dbReference type="Google" id="ProtNLM"/>
    </source>
</evidence>
<reference evidence="1 2" key="1">
    <citation type="journal article" date="2014" name="Genome Announc.">
        <title>Draft Genome Sequences of Three Alkaliphilic Bacillus Strains, Bacillus wakoensis JCM 9140T, Bacillus akibai JCM 9157T, and Bacillus hemicellulosilyticus JCM 9152T.</title>
        <authorList>
            <person name="Yuki M."/>
            <person name="Oshima K."/>
            <person name="Suda W."/>
            <person name="Oshida Y."/>
            <person name="Kitamura K."/>
            <person name="Iida T."/>
            <person name="Hattori M."/>
            <person name="Ohkuma M."/>
        </authorList>
    </citation>
    <scope>NUCLEOTIDE SEQUENCE [LARGE SCALE GENOMIC DNA]</scope>
    <source>
        <strain evidence="1 2">JCM 9157</strain>
    </source>
</reference>
<comment type="caution">
    <text evidence="1">The sequence shown here is derived from an EMBL/GenBank/DDBJ whole genome shotgun (WGS) entry which is preliminary data.</text>
</comment>
<evidence type="ECO:0000313" key="2">
    <source>
        <dbReference type="Proteomes" id="UP000018896"/>
    </source>
</evidence>
<keyword evidence="2" id="KW-1185">Reference proteome</keyword>
<dbReference type="InterPro" id="IPR011989">
    <property type="entry name" value="ARM-like"/>
</dbReference>
<gene>
    <name evidence="1" type="ORF">JCM9157_3373</name>
</gene>
<dbReference type="AlphaFoldDB" id="W4QVN1"/>
<dbReference type="Gene3D" id="1.25.10.10">
    <property type="entry name" value="Leucine-rich Repeat Variant"/>
    <property type="match status" value="1"/>
</dbReference>
<sequence>MNTMIKQCFANLESKNKEEQYQAYTEIMKATDQEVDWAYDVWDQLKRDLTDRDHHRRSRAAQFLSQLAISDPEKRMLEDYEAVWQVTFDEKFVTARHSLQSFWKIGLASQLQLELVLNKLTERFLSCEDEKNYTLIRYDIVESLKKLYEHLNVEDVKTKALQLIEQEEDAKYKKKYAKVWK</sequence>
<name>W4QVN1_HALA3</name>
<dbReference type="OrthoDB" id="5510862at2"/>
<dbReference type="EMBL" id="BAUV01000030">
    <property type="protein sequence ID" value="GAE36215.1"/>
    <property type="molecule type" value="Genomic_DNA"/>
</dbReference>
<accession>W4QVN1</accession>
<protein>
    <recommendedName>
        <fullName evidence="3">HEAT repeat domain-containing protein</fullName>
    </recommendedName>
</protein>
<evidence type="ECO:0000313" key="1">
    <source>
        <dbReference type="EMBL" id="GAE36215.1"/>
    </source>
</evidence>
<dbReference type="RefSeq" id="WP_035666022.1">
    <property type="nucleotide sequence ID" value="NZ_BAUV01000030.1"/>
</dbReference>
<organism evidence="1 2">
    <name type="scientific">Halalkalibacter akibai (strain ATCC 43226 / DSM 21942 / CIP 109018 / JCM 9157 / 1139)</name>
    <name type="common">Bacillus akibai</name>
    <dbReference type="NCBI Taxonomy" id="1236973"/>
    <lineage>
        <taxon>Bacteria</taxon>
        <taxon>Bacillati</taxon>
        <taxon>Bacillota</taxon>
        <taxon>Bacilli</taxon>
        <taxon>Bacillales</taxon>
        <taxon>Bacillaceae</taxon>
        <taxon>Halalkalibacter</taxon>
    </lineage>
</organism>
<dbReference type="eggNOG" id="ENOG502ZCAV">
    <property type="taxonomic scope" value="Bacteria"/>
</dbReference>
<proteinExistence type="predicted"/>